<proteinExistence type="predicted"/>
<organism evidence="10 11">
    <name type="scientific">[Eubacterium] hominis</name>
    <dbReference type="NCBI Taxonomy" id="2764325"/>
    <lineage>
        <taxon>Bacteria</taxon>
        <taxon>Bacillati</taxon>
        <taxon>Bacillota</taxon>
        <taxon>Erysipelotrichia</taxon>
        <taxon>Erysipelotrichales</taxon>
        <taxon>Erysipelotrichaceae</taxon>
        <taxon>Amedibacillus</taxon>
    </lineage>
</organism>
<dbReference type="GO" id="GO:0009401">
    <property type="term" value="P:phosphoenolpyruvate-dependent sugar phosphotransferase system"/>
    <property type="evidence" value="ECO:0007669"/>
    <property type="project" value="UniProtKB-KW"/>
</dbReference>
<keyword evidence="8 9" id="KW-0472">Membrane</keyword>
<evidence type="ECO:0000256" key="2">
    <source>
        <dbReference type="ARBA" id="ARBA00022448"/>
    </source>
</evidence>
<evidence type="ECO:0000256" key="6">
    <source>
        <dbReference type="ARBA" id="ARBA00022692"/>
    </source>
</evidence>
<accession>A0A7G9GP63</accession>
<dbReference type="PROSITE" id="PS51106">
    <property type="entry name" value="PTS_EIIC_TYPE_4"/>
    <property type="match status" value="1"/>
</dbReference>
<dbReference type="EMBL" id="CP060636">
    <property type="protein sequence ID" value="QNM12595.1"/>
    <property type="molecule type" value="Genomic_DNA"/>
</dbReference>
<name>A0A7G9GP63_9FIRM</name>
<dbReference type="KEGG" id="ehn:H9Q80_01140"/>
<keyword evidence="4 10" id="KW-0762">Sugar transport</keyword>
<reference evidence="10 11" key="1">
    <citation type="submission" date="2020-08" db="EMBL/GenBank/DDBJ databases">
        <authorList>
            <person name="Liu C."/>
            <person name="Sun Q."/>
        </authorList>
    </citation>
    <scope>NUCLEOTIDE SEQUENCE [LARGE SCALE GENOMIC DNA]</scope>
    <source>
        <strain evidence="10 11">NSJ-61</strain>
    </source>
</reference>
<keyword evidence="6 9" id="KW-0812">Transmembrane</keyword>
<feature type="transmembrane region" description="Helical" evidence="9">
    <location>
        <begin position="206"/>
        <end position="239"/>
    </location>
</feature>
<keyword evidence="2" id="KW-0813">Transport</keyword>
<evidence type="ECO:0000256" key="9">
    <source>
        <dbReference type="SAM" id="Phobius"/>
    </source>
</evidence>
<dbReference type="AlphaFoldDB" id="A0A7G9GP63"/>
<dbReference type="GO" id="GO:0005886">
    <property type="term" value="C:plasma membrane"/>
    <property type="evidence" value="ECO:0007669"/>
    <property type="project" value="UniProtKB-SubCell"/>
</dbReference>
<dbReference type="Proteomes" id="UP000515856">
    <property type="component" value="Chromosome"/>
</dbReference>
<evidence type="ECO:0000313" key="11">
    <source>
        <dbReference type="Proteomes" id="UP000515856"/>
    </source>
</evidence>
<evidence type="ECO:0000256" key="3">
    <source>
        <dbReference type="ARBA" id="ARBA00022475"/>
    </source>
</evidence>
<gene>
    <name evidence="10" type="ORF">H9Q80_01140</name>
</gene>
<protein>
    <submittedName>
        <fullName evidence="10">PTS sugar transporter subunit IIC</fullName>
    </submittedName>
</protein>
<evidence type="ECO:0000256" key="1">
    <source>
        <dbReference type="ARBA" id="ARBA00004651"/>
    </source>
</evidence>
<evidence type="ECO:0000256" key="8">
    <source>
        <dbReference type="ARBA" id="ARBA00023136"/>
    </source>
</evidence>
<keyword evidence="3" id="KW-1003">Cell membrane</keyword>
<dbReference type="InterPro" id="IPR050303">
    <property type="entry name" value="GatZ_KbaZ_carbometab"/>
</dbReference>
<dbReference type="PANTHER" id="PTHR32502">
    <property type="entry name" value="N-ACETYLGALACTOSAMINE PERMEASE II COMPONENT-RELATED"/>
    <property type="match status" value="1"/>
</dbReference>
<dbReference type="RefSeq" id="WP_117454239.1">
    <property type="nucleotide sequence ID" value="NZ_CP060636.1"/>
</dbReference>
<dbReference type="Pfam" id="PF03609">
    <property type="entry name" value="EII-Sor"/>
    <property type="match status" value="1"/>
</dbReference>
<evidence type="ECO:0000256" key="7">
    <source>
        <dbReference type="ARBA" id="ARBA00022989"/>
    </source>
</evidence>
<dbReference type="PANTHER" id="PTHR32502:SF28">
    <property type="entry name" value="PHOSPHOTRANSFERASE SYSTEM SUGAR-SPECIFIC EIIC COMPONENT"/>
    <property type="match status" value="1"/>
</dbReference>
<dbReference type="InterPro" id="IPR004700">
    <property type="entry name" value="PTS_IIC_man"/>
</dbReference>
<sequence>MTEISLLLIFVLCLYTAIGVLDQISIQIGVYTPLFAATVTGALLGNIELGLTVGATLQLMTLGVATYGGATIPDYLSGAIMGTAYAIISGEGAEYGIALAVPIGLLLTQLDIIGRMANSFCQHYADRCAEKGNARGVELANVLGMLPWILSRVIPVFIGLCFGEAVVNSINSFIPVWFMTGLKAAGAILPALGMAILMRYLPLKKYYPYFIIGFVMIAYGGSMFTVLSVALVGFAFAALQYTKMKEKTTAVSGSGSVVVEDDEEVEIDG</sequence>
<feature type="transmembrane region" description="Helical" evidence="9">
    <location>
        <begin position="174"/>
        <end position="200"/>
    </location>
</feature>
<keyword evidence="5" id="KW-0598">Phosphotransferase system</keyword>
<keyword evidence="7 9" id="KW-1133">Transmembrane helix</keyword>
<evidence type="ECO:0000313" key="10">
    <source>
        <dbReference type="EMBL" id="QNM12595.1"/>
    </source>
</evidence>
<evidence type="ECO:0000256" key="4">
    <source>
        <dbReference type="ARBA" id="ARBA00022597"/>
    </source>
</evidence>
<feature type="transmembrane region" description="Helical" evidence="9">
    <location>
        <begin position="145"/>
        <end position="167"/>
    </location>
</feature>
<keyword evidence="11" id="KW-1185">Reference proteome</keyword>
<comment type="subcellular location">
    <subcellularLocation>
        <location evidence="1">Cell membrane</location>
        <topology evidence="1">Multi-pass membrane protein</topology>
    </subcellularLocation>
</comment>
<evidence type="ECO:0000256" key="5">
    <source>
        <dbReference type="ARBA" id="ARBA00022683"/>
    </source>
</evidence>